<keyword evidence="1" id="KW-1133">Transmembrane helix</keyword>
<keyword evidence="1" id="KW-0812">Transmembrane</keyword>
<protein>
    <submittedName>
        <fullName evidence="2">Uncharacterized protein</fullName>
    </submittedName>
</protein>
<proteinExistence type="predicted"/>
<keyword evidence="3" id="KW-1185">Reference proteome</keyword>
<feature type="transmembrane region" description="Helical" evidence="1">
    <location>
        <begin position="14"/>
        <end position="35"/>
    </location>
</feature>
<keyword evidence="1" id="KW-0472">Membrane</keyword>
<gene>
    <name evidence="2" type="ORF">BaRGS_00019247</name>
</gene>
<feature type="non-terminal residue" evidence="2">
    <location>
        <position position="77"/>
    </location>
</feature>
<evidence type="ECO:0000313" key="3">
    <source>
        <dbReference type="Proteomes" id="UP001519460"/>
    </source>
</evidence>
<dbReference type="EMBL" id="JACVVK020000137">
    <property type="protein sequence ID" value="KAK7489448.1"/>
    <property type="molecule type" value="Genomic_DNA"/>
</dbReference>
<organism evidence="2 3">
    <name type="scientific">Batillaria attramentaria</name>
    <dbReference type="NCBI Taxonomy" id="370345"/>
    <lineage>
        <taxon>Eukaryota</taxon>
        <taxon>Metazoa</taxon>
        <taxon>Spiralia</taxon>
        <taxon>Lophotrochozoa</taxon>
        <taxon>Mollusca</taxon>
        <taxon>Gastropoda</taxon>
        <taxon>Caenogastropoda</taxon>
        <taxon>Sorbeoconcha</taxon>
        <taxon>Cerithioidea</taxon>
        <taxon>Batillariidae</taxon>
        <taxon>Batillaria</taxon>
    </lineage>
</organism>
<dbReference type="Proteomes" id="UP001519460">
    <property type="component" value="Unassembled WGS sequence"/>
</dbReference>
<evidence type="ECO:0000313" key="2">
    <source>
        <dbReference type="EMBL" id="KAK7489448.1"/>
    </source>
</evidence>
<evidence type="ECO:0000256" key="1">
    <source>
        <dbReference type="SAM" id="Phobius"/>
    </source>
</evidence>
<feature type="non-terminal residue" evidence="2">
    <location>
        <position position="1"/>
    </location>
</feature>
<dbReference type="AlphaFoldDB" id="A0ABD0KRA7"/>
<comment type="caution">
    <text evidence="2">The sequence shown here is derived from an EMBL/GenBank/DDBJ whole genome shotgun (WGS) entry which is preliminary data.</text>
</comment>
<sequence>RIPDMILAGVGNNIITHIVTLAFQAFAAKSLLFNVSCQCKRVRRYVWRARFYQLKQTDSDSTMIVQSSRPFSKPETD</sequence>
<accession>A0ABD0KRA7</accession>
<name>A0ABD0KRA7_9CAEN</name>
<reference evidence="2 3" key="1">
    <citation type="journal article" date="2023" name="Sci. Data">
        <title>Genome assembly of the Korean intertidal mud-creeper Batillaria attramentaria.</title>
        <authorList>
            <person name="Patra A.K."/>
            <person name="Ho P.T."/>
            <person name="Jun S."/>
            <person name="Lee S.J."/>
            <person name="Kim Y."/>
            <person name="Won Y.J."/>
        </authorList>
    </citation>
    <scope>NUCLEOTIDE SEQUENCE [LARGE SCALE GENOMIC DNA]</scope>
    <source>
        <strain evidence="2">Wonlab-2016</strain>
    </source>
</reference>